<sequence>MGGYSFPDPLRHHYGALNKVGFGVPFNHFNYHFVPPIMNSRKHYADLLDYILCSLPKHQASNLHSLEKLPQLRKNTSNCPNPLIESERGPGKPYNTHLTKFARVNSPSPGMTPPGEVVTALLIFPISPPFSQIATETFLLLLREFVTGCNCLPPVWLPLFLFPVTVTGWTAKCECNFLLRR</sequence>
<dbReference type="EMBL" id="BPLQ01008522">
    <property type="protein sequence ID" value="GIY37884.1"/>
    <property type="molecule type" value="Genomic_DNA"/>
</dbReference>
<keyword evidence="2" id="KW-1185">Reference proteome</keyword>
<reference evidence="1 2" key="1">
    <citation type="submission" date="2021-06" db="EMBL/GenBank/DDBJ databases">
        <title>Caerostris darwini draft genome.</title>
        <authorList>
            <person name="Kono N."/>
            <person name="Arakawa K."/>
        </authorList>
    </citation>
    <scope>NUCLEOTIDE SEQUENCE [LARGE SCALE GENOMIC DNA]</scope>
</reference>
<name>A0AAV4SXY1_9ARAC</name>
<accession>A0AAV4SXY1</accession>
<organism evidence="1 2">
    <name type="scientific">Caerostris darwini</name>
    <dbReference type="NCBI Taxonomy" id="1538125"/>
    <lineage>
        <taxon>Eukaryota</taxon>
        <taxon>Metazoa</taxon>
        <taxon>Ecdysozoa</taxon>
        <taxon>Arthropoda</taxon>
        <taxon>Chelicerata</taxon>
        <taxon>Arachnida</taxon>
        <taxon>Araneae</taxon>
        <taxon>Araneomorphae</taxon>
        <taxon>Entelegynae</taxon>
        <taxon>Araneoidea</taxon>
        <taxon>Araneidae</taxon>
        <taxon>Caerostris</taxon>
    </lineage>
</organism>
<evidence type="ECO:0000313" key="2">
    <source>
        <dbReference type="Proteomes" id="UP001054837"/>
    </source>
</evidence>
<dbReference type="Proteomes" id="UP001054837">
    <property type="component" value="Unassembled WGS sequence"/>
</dbReference>
<gene>
    <name evidence="1" type="ORF">CDAR_57491</name>
</gene>
<dbReference type="AlphaFoldDB" id="A0AAV4SXY1"/>
<evidence type="ECO:0000313" key="1">
    <source>
        <dbReference type="EMBL" id="GIY37884.1"/>
    </source>
</evidence>
<protein>
    <submittedName>
        <fullName evidence="1">Uncharacterized protein</fullName>
    </submittedName>
</protein>
<proteinExistence type="predicted"/>
<comment type="caution">
    <text evidence="1">The sequence shown here is derived from an EMBL/GenBank/DDBJ whole genome shotgun (WGS) entry which is preliminary data.</text>
</comment>